<keyword evidence="3" id="KW-1185">Reference proteome</keyword>
<proteinExistence type="predicted"/>
<evidence type="ECO:0000313" key="2">
    <source>
        <dbReference type="EMBL" id="KFD63961.1"/>
    </source>
</evidence>
<reference evidence="1 3" key="1">
    <citation type="journal article" date="2014" name="Nat. Genet.">
        <title>Genome and transcriptome of the porcine whipworm Trichuris suis.</title>
        <authorList>
            <person name="Jex A.R."/>
            <person name="Nejsum P."/>
            <person name="Schwarz E.M."/>
            <person name="Hu L."/>
            <person name="Young N.D."/>
            <person name="Hall R.S."/>
            <person name="Korhonen P.K."/>
            <person name="Liao S."/>
            <person name="Thamsborg S."/>
            <person name="Xia J."/>
            <person name="Xu P."/>
            <person name="Wang S."/>
            <person name="Scheerlinck J.P."/>
            <person name="Hofmann A."/>
            <person name="Sternberg P.W."/>
            <person name="Wang J."/>
            <person name="Gasser R.B."/>
        </authorList>
    </citation>
    <scope>NUCLEOTIDE SEQUENCE [LARGE SCALE GENOMIC DNA]</scope>
    <source>
        <strain evidence="2">DCEP-RM93F</strain>
        <strain evidence="1">DCEP-RM93M</strain>
    </source>
</reference>
<accession>A0A085LJQ3</accession>
<dbReference type="EMBL" id="KL363652">
    <property type="protein sequence ID" value="KFD45199.1"/>
    <property type="molecule type" value="Genomic_DNA"/>
</dbReference>
<evidence type="ECO:0000313" key="3">
    <source>
        <dbReference type="Proteomes" id="UP000030764"/>
    </source>
</evidence>
<evidence type="ECO:0000313" key="1">
    <source>
        <dbReference type="EMBL" id="KFD45199.1"/>
    </source>
</evidence>
<dbReference type="Proteomes" id="UP000030764">
    <property type="component" value="Unassembled WGS sequence"/>
</dbReference>
<dbReference type="Proteomes" id="UP000030758">
    <property type="component" value="Unassembled WGS sequence"/>
</dbReference>
<name>A0A085LJQ3_9BILA</name>
<protein>
    <submittedName>
        <fullName evidence="1">Uncharacterized protein</fullName>
    </submittedName>
</protein>
<dbReference type="EMBL" id="KL367563">
    <property type="protein sequence ID" value="KFD63961.1"/>
    <property type="molecule type" value="Genomic_DNA"/>
</dbReference>
<gene>
    <name evidence="1" type="ORF">M513_13925</name>
    <name evidence="2" type="ORF">M514_13925</name>
</gene>
<dbReference type="AlphaFoldDB" id="A0A085LJQ3"/>
<sequence>MQRFRYLNDDEIVATVSGLHDEPDEKEEEEFNDDEMLENVCPSHEKGYQCLEVALQWIEMQEECDSKNAVCKVSVIYPPTRGEQR</sequence>
<organism evidence="1 3">
    <name type="scientific">Trichuris suis</name>
    <name type="common">pig whipworm</name>
    <dbReference type="NCBI Taxonomy" id="68888"/>
    <lineage>
        <taxon>Eukaryota</taxon>
        <taxon>Metazoa</taxon>
        <taxon>Ecdysozoa</taxon>
        <taxon>Nematoda</taxon>
        <taxon>Enoplea</taxon>
        <taxon>Dorylaimia</taxon>
        <taxon>Trichinellida</taxon>
        <taxon>Trichuridae</taxon>
        <taxon>Trichuris</taxon>
    </lineage>
</organism>